<dbReference type="InterPro" id="IPR004378">
    <property type="entry name" value="F420H2_quin_Rdtase"/>
</dbReference>
<dbReference type="STRING" id="262316.MAP_2182c"/>
<keyword evidence="2" id="KW-0560">Oxidoreductase</keyword>
<dbReference type="GO" id="GO:0005886">
    <property type="term" value="C:plasma membrane"/>
    <property type="evidence" value="ECO:0007669"/>
    <property type="project" value="TreeGrafter"/>
</dbReference>
<accession>I3NID4</accession>
<evidence type="ECO:0000313" key="5">
    <source>
        <dbReference type="Proteomes" id="UP000000580"/>
    </source>
</evidence>
<dbReference type="KEGG" id="mpa:MAP_2182c"/>
<evidence type="ECO:0000313" key="4">
    <source>
        <dbReference type="EMBL" id="AAS04499.1"/>
    </source>
</evidence>
<protein>
    <recommendedName>
        <fullName evidence="6">Nitroreductase</fullName>
    </recommendedName>
</protein>
<sequence>MSEPGYTPPDLMLVGDDHVRAYRETGGETGYLWNGVPILLLTVTGRRTGRALTSALIFGRDGDDYLVVASMGGAPRHPSWYLNLQANPAAGIQVQADELAVVARTASAAEKPRFWKIMTDVWPNYDVYQSRTDRDIPVVVLTPA</sequence>
<dbReference type="eggNOG" id="COG0748">
    <property type="taxonomic scope" value="Bacteria"/>
</dbReference>
<dbReference type="HOGENOM" id="CLU_114921_1_1_11"/>
<dbReference type="Gene3D" id="2.30.110.10">
    <property type="entry name" value="Electron Transport, Fmn-binding Protein, Chain A"/>
    <property type="match status" value="1"/>
</dbReference>
<dbReference type="GO" id="GO:0070967">
    <property type="term" value="F:coenzyme F420 binding"/>
    <property type="evidence" value="ECO:0007669"/>
    <property type="project" value="TreeGrafter"/>
</dbReference>
<dbReference type="Pfam" id="PF04075">
    <property type="entry name" value="F420H2_quin_red"/>
    <property type="match status" value="1"/>
</dbReference>
<dbReference type="InterPro" id="IPR012349">
    <property type="entry name" value="Split_barrel_FMN-bd"/>
</dbReference>
<organism evidence="4 5">
    <name type="scientific">Mycolicibacterium paratuberculosis (strain ATCC BAA-968 / K-10)</name>
    <name type="common">Mycobacterium paratuberculosis</name>
    <dbReference type="NCBI Taxonomy" id="262316"/>
    <lineage>
        <taxon>Bacteria</taxon>
        <taxon>Bacillati</taxon>
        <taxon>Actinomycetota</taxon>
        <taxon>Actinomycetes</taxon>
        <taxon>Mycobacteriales</taxon>
        <taxon>Mycobacteriaceae</taxon>
        <taxon>Mycobacterium</taxon>
        <taxon>Mycobacterium avium complex (MAC)</taxon>
    </lineage>
</organism>
<dbReference type="AlphaFoldDB" id="I3NID4"/>
<gene>
    <name evidence="4" type="ordered locus">MAP_2182c</name>
</gene>
<reference evidence="4 5" key="1">
    <citation type="journal article" date="2005" name="Proc. Natl. Acad. Sci. U.S.A.">
        <title>The complete genome sequence of Mycobacterium avium subspecies paratuberculosis.</title>
        <authorList>
            <person name="Li L."/>
            <person name="Bannantine J.P."/>
            <person name="Zhang Q."/>
            <person name="Amonsin A."/>
            <person name="May B.J."/>
            <person name="Alt D."/>
            <person name="Banerji N."/>
            <person name="Kanjilal S."/>
            <person name="Kapur V."/>
        </authorList>
    </citation>
    <scope>NUCLEOTIDE SEQUENCE [LARGE SCALE GENOMIC DNA]</scope>
    <source>
        <strain evidence="5">ATCC BAA-968 / K-10</strain>
    </source>
</reference>
<dbReference type="NCBIfam" id="TIGR00026">
    <property type="entry name" value="hi_GC_TIGR00026"/>
    <property type="match status" value="1"/>
</dbReference>
<dbReference type="PANTHER" id="PTHR39428">
    <property type="entry name" value="F420H(2)-DEPENDENT QUINONE REDUCTASE RV1261C"/>
    <property type="match status" value="1"/>
</dbReference>
<comment type="catalytic activity">
    <reaction evidence="3">
        <text>oxidized coenzyme F420-(gamma-L-Glu)(n) + a quinol + H(+) = reduced coenzyme F420-(gamma-L-Glu)(n) + a quinone</text>
        <dbReference type="Rhea" id="RHEA:39663"/>
        <dbReference type="Rhea" id="RHEA-COMP:12939"/>
        <dbReference type="Rhea" id="RHEA-COMP:14378"/>
        <dbReference type="ChEBI" id="CHEBI:15378"/>
        <dbReference type="ChEBI" id="CHEBI:24646"/>
        <dbReference type="ChEBI" id="CHEBI:132124"/>
        <dbReference type="ChEBI" id="CHEBI:133980"/>
        <dbReference type="ChEBI" id="CHEBI:139511"/>
    </reaction>
</comment>
<name>I3NID4_MYCPA</name>
<dbReference type="GO" id="GO:0016491">
    <property type="term" value="F:oxidoreductase activity"/>
    <property type="evidence" value="ECO:0007669"/>
    <property type="project" value="UniProtKB-KW"/>
</dbReference>
<evidence type="ECO:0000256" key="1">
    <source>
        <dbReference type="ARBA" id="ARBA00008710"/>
    </source>
</evidence>
<comment type="similarity">
    <text evidence="1">Belongs to the F420H(2)-dependent quinone reductase family.</text>
</comment>
<evidence type="ECO:0000256" key="2">
    <source>
        <dbReference type="ARBA" id="ARBA00023002"/>
    </source>
</evidence>
<proteinExistence type="inferred from homology"/>
<evidence type="ECO:0000256" key="3">
    <source>
        <dbReference type="ARBA" id="ARBA00049106"/>
    </source>
</evidence>
<dbReference type="EMBL" id="AE016958">
    <property type="protein sequence ID" value="AAS04499.1"/>
    <property type="molecule type" value="Genomic_DNA"/>
</dbReference>
<dbReference type="PANTHER" id="PTHR39428:SF3">
    <property type="entry name" value="DEAZAFLAVIN-DEPENDENT NITROREDUCTASE"/>
    <property type="match status" value="1"/>
</dbReference>
<dbReference type="Proteomes" id="UP000000580">
    <property type="component" value="Chromosome"/>
</dbReference>
<evidence type="ECO:0008006" key="6">
    <source>
        <dbReference type="Google" id="ProtNLM"/>
    </source>
</evidence>
<keyword evidence="5" id="KW-1185">Reference proteome</keyword>